<proteinExistence type="predicted"/>
<dbReference type="Proteomes" id="UP000410984">
    <property type="component" value="Unassembled WGS sequence"/>
</dbReference>
<reference evidence="1 2" key="1">
    <citation type="submission" date="2019-06" db="EMBL/GenBank/DDBJ databases">
        <authorList>
            <person name="Rodrigo-Torres L."/>
            <person name="Arahal R. D."/>
            <person name="Lucena T."/>
        </authorList>
    </citation>
    <scope>NUCLEOTIDE SEQUENCE [LARGE SCALE GENOMIC DNA]</scope>
    <source>
        <strain evidence="1 2">SB0023/3</strain>
    </source>
</reference>
<protein>
    <submittedName>
        <fullName evidence="1">Uncharacterized protein</fullName>
    </submittedName>
</protein>
<evidence type="ECO:0000313" key="2">
    <source>
        <dbReference type="Proteomes" id="UP000410984"/>
    </source>
</evidence>
<sequence length="39" mass="4069">MVAQLLPGLEQLAVASALHRVELPAGVQPIGLKHLGPMI</sequence>
<evidence type="ECO:0000313" key="1">
    <source>
        <dbReference type="EMBL" id="VUD69696.1"/>
    </source>
</evidence>
<keyword evidence="2" id="KW-1185">Reference proteome</keyword>
<dbReference type="EMBL" id="CABFPH010000002">
    <property type="protein sequence ID" value="VUD69696.1"/>
    <property type="molecule type" value="Genomic_DNA"/>
</dbReference>
<accession>A0A509E605</accession>
<gene>
    <name evidence="1" type="ORF">MET9862_00253</name>
</gene>
<dbReference type="AlphaFoldDB" id="A0A509E605"/>
<organism evidence="1 2">
    <name type="scientific">Methylobacterium symbioticum</name>
    <dbReference type="NCBI Taxonomy" id="2584084"/>
    <lineage>
        <taxon>Bacteria</taxon>
        <taxon>Pseudomonadati</taxon>
        <taxon>Pseudomonadota</taxon>
        <taxon>Alphaproteobacteria</taxon>
        <taxon>Hyphomicrobiales</taxon>
        <taxon>Methylobacteriaceae</taxon>
        <taxon>Methylobacterium</taxon>
    </lineage>
</organism>
<name>A0A509E605_9HYPH</name>